<dbReference type="Gene3D" id="3.20.20.150">
    <property type="entry name" value="Divalent-metal-dependent TIM barrel enzymes"/>
    <property type="match status" value="1"/>
</dbReference>
<dbReference type="RefSeq" id="WP_060533143.1">
    <property type="nucleotide sequence ID" value="NZ_CP013023.1"/>
</dbReference>
<dbReference type="EMBL" id="CP013023">
    <property type="protein sequence ID" value="ANF95834.1"/>
    <property type="molecule type" value="Genomic_DNA"/>
</dbReference>
<feature type="domain" description="Xylose isomerase-like TIM barrel" evidence="1">
    <location>
        <begin position="26"/>
        <end position="276"/>
    </location>
</feature>
<dbReference type="PANTHER" id="PTHR12110">
    <property type="entry name" value="HYDROXYPYRUVATE ISOMERASE"/>
    <property type="match status" value="1"/>
</dbReference>
<sequence>MKLGLSTYSLHGSLSSGAMTVLDVIDYTAELGGQHVEIVPLSYSLSDNPELTLQIVERARQQGIELSNYAIGANFLTDDPDAYEREIERVISEVDIAARLGVKLMRHDVASSPDVSIANFNRHLGRLADACRRVADHAANYGITTSVENHGFLIQHADRVQALIQAVDRPNYKTTLDVGNFVCADENPVAAVQKNLPFASMVHIKDFYLRPSHRNPGAGWFTSTSGVYLRGAIIGQGDLDMWKILHTIKASGYDGYISVEFEGMEDGMTGARIGMENVQRIWDEV</sequence>
<dbReference type="InterPro" id="IPR050312">
    <property type="entry name" value="IolE/XylAMocC-like"/>
</dbReference>
<dbReference type="SUPFAM" id="SSF51658">
    <property type="entry name" value="Xylose isomerase-like"/>
    <property type="match status" value="1"/>
</dbReference>
<keyword evidence="3" id="KW-1185">Reference proteome</keyword>
<protein>
    <submittedName>
        <fullName evidence="2">Sugar phosphate isomerase</fullName>
    </submittedName>
</protein>
<evidence type="ECO:0000259" key="1">
    <source>
        <dbReference type="Pfam" id="PF01261"/>
    </source>
</evidence>
<accession>A0A172ZDV0</accession>
<dbReference type="AlphaFoldDB" id="A0A172ZDV0"/>
<keyword evidence="2" id="KW-0413">Isomerase</keyword>
<organism evidence="2 3">
    <name type="scientific">Paenibacillus bovis</name>
    <dbReference type="NCBI Taxonomy" id="1616788"/>
    <lineage>
        <taxon>Bacteria</taxon>
        <taxon>Bacillati</taxon>
        <taxon>Bacillota</taxon>
        <taxon>Bacilli</taxon>
        <taxon>Bacillales</taxon>
        <taxon>Paenibacillaceae</taxon>
        <taxon>Paenibacillus</taxon>
    </lineage>
</organism>
<gene>
    <name evidence="2" type="ORF">AR543_07325</name>
</gene>
<reference evidence="2 3" key="2">
    <citation type="journal article" date="2016" name="Int. J. Syst. Evol. Microbiol.">
        <title>Paenibacillus bovis sp. nov., isolated from raw yak (Bos grunniens) milk.</title>
        <authorList>
            <person name="Gao C."/>
            <person name="Han J."/>
            <person name="Liu Z."/>
            <person name="Xu X."/>
            <person name="Hang F."/>
            <person name="Wu Z."/>
        </authorList>
    </citation>
    <scope>NUCLEOTIDE SEQUENCE [LARGE SCALE GENOMIC DNA]</scope>
    <source>
        <strain evidence="2 3">BD3526</strain>
    </source>
</reference>
<dbReference type="PANTHER" id="PTHR12110:SF53">
    <property type="entry name" value="BLR5974 PROTEIN"/>
    <property type="match status" value="1"/>
</dbReference>
<dbReference type="InterPro" id="IPR036237">
    <property type="entry name" value="Xyl_isomerase-like_sf"/>
</dbReference>
<proteinExistence type="predicted"/>
<dbReference type="Pfam" id="PF01261">
    <property type="entry name" value="AP_endonuc_2"/>
    <property type="match status" value="1"/>
</dbReference>
<dbReference type="GO" id="GO:0016853">
    <property type="term" value="F:isomerase activity"/>
    <property type="evidence" value="ECO:0007669"/>
    <property type="project" value="UniProtKB-KW"/>
</dbReference>
<dbReference type="STRING" id="1616788.AR543_07325"/>
<evidence type="ECO:0000313" key="3">
    <source>
        <dbReference type="Proteomes" id="UP000078148"/>
    </source>
</evidence>
<reference evidence="3" key="1">
    <citation type="submission" date="2015-10" db="EMBL/GenBank/DDBJ databases">
        <title>Genome of Paenibacillus bovis sp. nov.</title>
        <authorList>
            <person name="Wu Z."/>
            <person name="Gao C."/>
            <person name="Liu Z."/>
            <person name="Zheng H."/>
        </authorList>
    </citation>
    <scope>NUCLEOTIDE SEQUENCE [LARGE SCALE GENOMIC DNA]</scope>
    <source>
        <strain evidence="3">BD3526</strain>
    </source>
</reference>
<dbReference type="InterPro" id="IPR013022">
    <property type="entry name" value="Xyl_isomerase-like_TIM-brl"/>
</dbReference>
<dbReference type="OrthoDB" id="256906at2"/>
<name>A0A172ZDV0_9BACL</name>
<dbReference type="KEGG" id="pbv:AR543_07325"/>
<evidence type="ECO:0000313" key="2">
    <source>
        <dbReference type="EMBL" id="ANF95834.1"/>
    </source>
</evidence>
<dbReference type="Proteomes" id="UP000078148">
    <property type="component" value="Chromosome"/>
</dbReference>